<dbReference type="KEGG" id="pfp:PFL1_06797"/>
<dbReference type="EMBL" id="KE361653">
    <property type="protein sequence ID" value="EPQ25660.1"/>
    <property type="molecule type" value="Genomic_DNA"/>
</dbReference>
<dbReference type="CDD" id="cd01823">
    <property type="entry name" value="SEST_like"/>
    <property type="match status" value="1"/>
</dbReference>
<proteinExistence type="predicted"/>
<dbReference type="HOGENOM" id="CLU_038449_1_1_1"/>
<evidence type="ECO:0000313" key="2">
    <source>
        <dbReference type="EMBL" id="EPQ25660.1"/>
    </source>
</evidence>
<accession>A0A061H1K8</accession>
<name>A0A061H1K8_9BASI</name>
<dbReference type="PANTHER" id="PTHR37981:SF1">
    <property type="entry name" value="SGNH HYDROLASE-TYPE ESTERASE DOMAIN-CONTAINING PROTEIN"/>
    <property type="match status" value="1"/>
</dbReference>
<dbReference type="Proteomes" id="UP000053664">
    <property type="component" value="Unassembled WGS sequence"/>
</dbReference>
<dbReference type="PANTHER" id="PTHR37981">
    <property type="entry name" value="LIPASE 2"/>
    <property type="match status" value="1"/>
</dbReference>
<reference evidence="2 3" key="1">
    <citation type="journal article" date="2013" name="Plant Cell">
        <title>The transition from a phytopathogenic smut ancestor to an anamorphic biocontrol agent deciphered by comparative whole-genome analysis.</title>
        <authorList>
            <person name="Lefebvre F."/>
            <person name="Joly D.L."/>
            <person name="Labbe C."/>
            <person name="Teichmann B."/>
            <person name="Linning R."/>
            <person name="Belzile F."/>
            <person name="Bakkeren G."/>
            <person name="Belanger R.R."/>
        </authorList>
    </citation>
    <scope>NUCLEOTIDE SEQUENCE [LARGE SCALE GENOMIC DNA]</scope>
    <source>
        <strain evidence="2 3">PF-1</strain>
    </source>
</reference>
<dbReference type="RefSeq" id="XP_007882534.1">
    <property type="nucleotide sequence ID" value="XM_007884343.1"/>
</dbReference>
<evidence type="ECO:0000259" key="1">
    <source>
        <dbReference type="Pfam" id="PF13472"/>
    </source>
</evidence>
<dbReference type="GO" id="GO:0006629">
    <property type="term" value="P:lipid metabolic process"/>
    <property type="evidence" value="ECO:0007669"/>
    <property type="project" value="TreeGrafter"/>
</dbReference>
<dbReference type="Gene3D" id="3.40.50.1110">
    <property type="entry name" value="SGNH hydrolase"/>
    <property type="match status" value="1"/>
</dbReference>
<gene>
    <name evidence="2" type="ORF">PFL1_06797</name>
</gene>
<dbReference type="Pfam" id="PF13472">
    <property type="entry name" value="Lipase_GDSL_2"/>
    <property type="match status" value="1"/>
</dbReference>
<dbReference type="eggNOG" id="ENOG502SQHA">
    <property type="taxonomic scope" value="Eukaryota"/>
</dbReference>
<dbReference type="GO" id="GO:0016788">
    <property type="term" value="F:hydrolase activity, acting on ester bonds"/>
    <property type="evidence" value="ECO:0007669"/>
    <property type="project" value="InterPro"/>
</dbReference>
<feature type="domain" description="SGNH hydrolase-type esterase" evidence="1">
    <location>
        <begin position="16"/>
        <end position="250"/>
    </location>
</feature>
<dbReference type="InterPro" id="IPR013830">
    <property type="entry name" value="SGNH_hydro"/>
</dbReference>
<sequence>MPPHCLVPHNLTIASMGSSFASGPGLQPVANAEAGRSYSNYANLLAQRLPGSHLVDLAVSGSTLANMLDTPQVTPTKATFAPQLDGVPANADVVTILGGGNDLSISSQLIYEAAPPVAKAGVVPAAPSASGAEVERRFLALVDAVHSRAPKAKIFLVEYVQVVGKETVPQRDILLDETRIGYYEERQQLLSDIYHRVAEKRSGVVDLVPMYRDSRHHVLGSAQPWVTGFTDQTIAENRAPFHPDYAAHRAIADKLYGDLLGPQCRSRY</sequence>
<dbReference type="InterPro" id="IPR037460">
    <property type="entry name" value="SEST-like"/>
</dbReference>
<protein>
    <recommendedName>
        <fullName evidence="1">SGNH hydrolase-type esterase domain-containing protein</fullName>
    </recommendedName>
</protein>
<organism evidence="2 3">
    <name type="scientific">Pseudozyma flocculosa PF-1</name>
    <dbReference type="NCBI Taxonomy" id="1277687"/>
    <lineage>
        <taxon>Eukaryota</taxon>
        <taxon>Fungi</taxon>
        <taxon>Dikarya</taxon>
        <taxon>Basidiomycota</taxon>
        <taxon>Ustilaginomycotina</taxon>
        <taxon>Ustilaginomycetes</taxon>
        <taxon>Ustilaginales</taxon>
        <taxon>Ustilaginaceae</taxon>
        <taxon>Pseudozyma</taxon>
    </lineage>
</organism>
<dbReference type="InterPro" id="IPR036514">
    <property type="entry name" value="SGNH_hydro_sf"/>
</dbReference>
<dbReference type="GeneID" id="19320868"/>
<dbReference type="OrthoDB" id="21678at2759"/>
<evidence type="ECO:0000313" key="3">
    <source>
        <dbReference type="Proteomes" id="UP000053664"/>
    </source>
</evidence>
<dbReference type="AlphaFoldDB" id="A0A061H1K8"/>
<dbReference type="SUPFAM" id="SSF52266">
    <property type="entry name" value="SGNH hydrolase"/>
    <property type="match status" value="1"/>
</dbReference>